<keyword evidence="2" id="KW-0564">Palmitate</keyword>
<dbReference type="AlphaFoldDB" id="A0A9W8CCJ8"/>
<evidence type="ECO:0000256" key="1">
    <source>
        <dbReference type="ARBA" id="ARBA00005350"/>
    </source>
</evidence>
<comment type="function">
    <text evidence="2">May mediate accelerated ATP-independent bidirectional transbilayer migration of phospholipids upon binding calcium ions that results in a loss of phospholipid asymmetry in the plasma membrane.</text>
</comment>
<evidence type="ECO:0000256" key="2">
    <source>
        <dbReference type="RuleBase" id="RU363116"/>
    </source>
</evidence>
<comment type="similarity">
    <text evidence="1 2">Belongs to the phospholipid scramblase family.</text>
</comment>
<comment type="cofactor">
    <cofactor evidence="2">
        <name>Ca(2+)</name>
        <dbReference type="ChEBI" id="CHEBI:29108"/>
    </cofactor>
</comment>
<protein>
    <recommendedName>
        <fullName evidence="2">Phospholipid scramblase</fullName>
    </recommendedName>
</protein>
<comment type="caution">
    <text evidence="3">The sequence shown here is derived from an EMBL/GenBank/DDBJ whole genome shotgun (WGS) entry which is preliminary data.</text>
</comment>
<dbReference type="InterPro" id="IPR025659">
    <property type="entry name" value="Tubby-like_C"/>
</dbReference>
<proteinExistence type="inferred from homology"/>
<dbReference type="EMBL" id="JAFHDT010000001">
    <property type="protein sequence ID" value="KAI7814483.1"/>
    <property type="molecule type" value="Genomic_DNA"/>
</dbReference>
<sequence length="355" mass="39676">DRLPQNHLPHPLAQPGGQCVYAYGEPGLVTEVLPDNQPPIQPVVYTSAQMNLAPHQIQPYEDRLPQNHLPHPLAQPGGQCVYAYGEPGLVTEVLPDNQPPIQPVVYTSAQMNLAPHQIQPYEAPALPVMAVPVGVPPGLQYLTMIDQVLIHQKMECIEIFTGFETNNQYEIKNSLGQLIFQAKEKTDCCTRNILGAIRNFQIRIEDNMGQEVMRVQRPLRCDSCCCPCCLQELEIQAPPGVTIGHIKQNWHAFFPIFSVQGPHSETLLKIKGPFMACKCGDIHFEVKGKEGEKPIGRITKQRSGILQKCFTDATNFTVQFPMDMDVKTKAVLMGACFLIDFMFFEKGGGLFWKLL</sequence>
<organism evidence="3 4">
    <name type="scientific">Triplophysa rosa</name>
    <name type="common">Cave loach</name>
    <dbReference type="NCBI Taxonomy" id="992332"/>
    <lineage>
        <taxon>Eukaryota</taxon>
        <taxon>Metazoa</taxon>
        <taxon>Chordata</taxon>
        <taxon>Craniata</taxon>
        <taxon>Vertebrata</taxon>
        <taxon>Euteleostomi</taxon>
        <taxon>Actinopterygii</taxon>
        <taxon>Neopterygii</taxon>
        <taxon>Teleostei</taxon>
        <taxon>Ostariophysi</taxon>
        <taxon>Cypriniformes</taxon>
        <taxon>Nemacheilidae</taxon>
        <taxon>Triplophysa</taxon>
    </lineage>
</organism>
<dbReference type="GO" id="GO:0005886">
    <property type="term" value="C:plasma membrane"/>
    <property type="evidence" value="ECO:0007669"/>
    <property type="project" value="TreeGrafter"/>
</dbReference>
<dbReference type="Proteomes" id="UP001059041">
    <property type="component" value="Linkage Group LG1"/>
</dbReference>
<reference evidence="3" key="1">
    <citation type="submission" date="2021-02" db="EMBL/GenBank/DDBJ databases">
        <title>Comparative genomics reveals that relaxation of natural selection precedes convergent phenotypic evolution of cavefish.</title>
        <authorList>
            <person name="Peng Z."/>
        </authorList>
    </citation>
    <scope>NUCLEOTIDE SEQUENCE</scope>
    <source>
        <tissue evidence="3">Muscle</tissue>
    </source>
</reference>
<accession>A0A9W8CCJ8</accession>
<dbReference type="GO" id="GO:0017128">
    <property type="term" value="F:phospholipid scramblase activity"/>
    <property type="evidence" value="ECO:0007669"/>
    <property type="project" value="InterPro"/>
</dbReference>
<dbReference type="Pfam" id="PF03803">
    <property type="entry name" value="Scramblase"/>
    <property type="match status" value="1"/>
</dbReference>
<gene>
    <name evidence="3" type="ORF">IRJ41_019440</name>
</gene>
<keyword evidence="2" id="KW-0106">Calcium</keyword>
<evidence type="ECO:0000313" key="3">
    <source>
        <dbReference type="EMBL" id="KAI7814483.1"/>
    </source>
</evidence>
<dbReference type="InterPro" id="IPR005552">
    <property type="entry name" value="Scramblase"/>
</dbReference>
<feature type="non-terminal residue" evidence="3">
    <location>
        <position position="355"/>
    </location>
</feature>
<dbReference type="SUPFAM" id="SSF54518">
    <property type="entry name" value="Tubby C-terminal domain-like"/>
    <property type="match status" value="1"/>
</dbReference>
<dbReference type="PANTHER" id="PTHR23248:SF57">
    <property type="entry name" value="PHOSPHOLIPID SCRAMBLASE"/>
    <property type="match status" value="1"/>
</dbReference>
<evidence type="ECO:0000313" key="4">
    <source>
        <dbReference type="Proteomes" id="UP001059041"/>
    </source>
</evidence>
<dbReference type="PANTHER" id="PTHR23248">
    <property type="entry name" value="PHOSPHOLIPID SCRAMBLASE-RELATED"/>
    <property type="match status" value="1"/>
</dbReference>
<keyword evidence="2" id="KW-0449">Lipoprotein</keyword>
<name>A0A9W8CCJ8_TRIRA</name>
<keyword evidence="4" id="KW-1185">Reference proteome</keyword>